<evidence type="ECO:0000256" key="1">
    <source>
        <dbReference type="SAM" id="SignalP"/>
    </source>
</evidence>
<evidence type="ECO:0000313" key="2">
    <source>
        <dbReference type="EMBL" id="JAP76889.1"/>
    </source>
</evidence>
<protein>
    <recommendedName>
        <fullName evidence="3">Secreted protein</fullName>
    </recommendedName>
</protein>
<feature type="chain" id="PRO_5007284585" description="Secreted protein" evidence="1">
    <location>
        <begin position="30"/>
        <end position="119"/>
    </location>
</feature>
<organism evidence="2">
    <name type="scientific">Rhipicephalus appendiculatus</name>
    <name type="common">Brown ear tick</name>
    <dbReference type="NCBI Taxonomy" id="34631"/>
    <lineage>
        <taxon>Eukaryota</taxon>
        <taxon>Metazoa</taxon>
        <taxon>Ecdysozoa</taxon>
        <taxon>Arthropoda</taxon>
        <taxon>Chelicerata</taxon>
        <taxon>Arachnida</taxon>
        <taxon>Acari</taxon>
        <taxon>Parasitiformes</taxon>
        <taxon>Ixodida</taxon>
        <taxon>Ixodoidea</taxon>
        <taxon>Ixodidae</taxon>
        <taxon>Rhipicephalinae</taxon>
        <taxon>Rhipicephalus</taxon>
        <taxon>Rhipicephalus</taxon>
    </lineage>
</organism>
<feature type="signal peptide" evidence="1">
    <location>
        <begin position="1"/>
        <end position="29"/>
    </location>
</feature>
<dbReference type="AlphaFoldDB" id="A0A131YC74"/>
<name>A0A131YC74_RHIAP</name>
<keyword evidence="1" id="KW-0732">Signal</keyword>
<accession>A0A131YC74</accession>
<reference evidence="2" key="1">
    <citation type="journal article" date="2016" name="Ticks Tick Borne Dis.">
        <title>De novo assembly and annotation of the salivary gland transcriptome of Rhipicephalus appendiculatus male and female ticks during blood feeding.</title>
        <authorList>
            <person name="de Castro M.H."/>
            <person name="de Klerk D."/>
            <person name="Pienaar R."/>
            <person name="Latif A.A."/>
            <person name="Rees D.J."/>
            <person name="Mans B.J."/>
        </authorList>
    </citation>
    <scope>NUCLEOTIDE SEQUENCE</scope>
    <source>
        <tissue evidence="2">Salivary glands</tissue>
    </source>
</reference>
<proteinExistence type="predicted"/>
<dbReference type="EMBL" id="GEDV01011668">
    <property type="protein sequence ID" value="JAP76889.1"/>
    <property type="molecule type" value="Transcribed_RNA"/>
</dbReference>
<sequence length="119" mass="13465">MELRSIISIHFVNLQQLFVSLLFFTVVASTPLEDICAEMSPICLTCNMLTSKPDVSCFLEAVGQAKMISTMFILRFSFLLGNTVPHPKMKISPRCYRGVCACLTIQRHKNDACDRKKFN</sequence>
<evidence type="ECO:0008006" key="3">
    <source>
        <dbReference type="Google" id="ProtNLM"/>
    </source>
</evidence>